<evidence type="ECO:0000313" key="4">
    <source>
        <dbReference type="Proteomes" id="UP001524547"/>
    </source>
</evidence>
<protein>
    <submittedName>
        <fullName evidence="3">Gfo/Idh/MocA family oxidoreductase</fullName>
    </submittedName>
</protein>
<feature type="domain" description="GFO/IDH/MocA-like oxidoreductase" evidence="2">
    <location>
        <begin position="149"/>
        <end position="280"/>
    </location>
</feature>
<dbReference type="RefSeq" id="WP_422921168.1">
    <property type="nucleotide sequence ID" value="NZ_JAMZEJ010000011.1"/>
</dbReference>
<dbReference type="PANTHER" id="PTHR43708:SF3">
    <property type="entry name" value="OXIDOREDUCTASE"/>
    <property type="match status" value="1"/>
</dbReference>
<accession>A0ABT1W1E2</accession>
<comment type="caution">
    <text evidence="3">The sequence shown here is derived from an EMBL/GenBank/DDBJ whole genome shotgun (WGS) entry which is preliminary data.</text>
</comment>
<dbReference type="SUPFAM" id="SSF51735">
    <property type="entry name" value="NAD(P)-binding Rossmann-fold domains"/>
    <property type="match status" value="1"/>
</dbReference>
<name>A0ABT1W1E2_9PROT</name>
<dbReference type="Gene3D" id="3.40.50.720">
    <property type="entry name" value="NAD(P)-binding Rossmann-like Domain"/>
    <property type="match status" value="1"/>
</dbReference>
<dbReference type="Proteomes" id="UP001524547">
    <property type="component" value="Unassembled WGS sequence"/>
</dbReference>
<dbReference type="PANTHER" id="PTHR43708">
    <property type="entry name" value="CONSERVED EXPRESSED OXIDOREDUCTASE (EUROFUNG)"/>
    <property type="match status" value="1"/>
</dbReference>
<reference evidence="3 4" key="1">
    <citation type="submission" date="2022-06" db="EMBL/GenBank/DDBJ databases">
        <title>Rhizosaccharibacter gen. nov. sp. nov. KSS12, endophytic bacteria isolated from sugarcane.</title>
        <authorList>
            <person name="Pitiwittayakul N."/>
        </authorList>
    </citation>
    <scope>NUCLEOTIDE SEQUENCE [LARGE SCALE GENOMIC DNA]</scope>
    <source>
        <strain evidence="3 4">KSS12</strain>
    </source>
</reference>
<keyword evidence="4" id="KW-1185">Reference proteome</keyword>
<dbReference type="Pfam" id="PF22725">
    <property type="entry name" value="GFO_IDH_MocA_C3"/>
    <property type="match status" value="1"/>
</dbReference>
<dbReference type="SUPFAM" id="SSF55347">
    <property type="entry name" value="Glyceraldehyde-3-phosphate dehydrogenase-like, C-terminal domain"/>
    <property type="match status" value="1"/>
</dbReference>
<dbReference type="InterPro" id="IPR000683">
    <property type="entry name" value="Gfo/Idh/MocA-like_OxRdtase_N"/>
</dbReference>
<dbReference type="InterPro" id="IPR036291">
    <property type="entry name" value="NAD(P)-bd_dom_sf"/>
</dbReference>
<sequence>MPYPFFSRRLRLGMIGGGPGSLIGPVHRIGARLDDRWSLEAGAFSSDAARNAEAGRECFVAPDRCYDDWREMIRAEASRGADRLDAISIVTPNHLHAGPAIAALEAGFHVICDKPLAATLAEADAIAAAARASDRLFALTHTYTGYPMVRQARRMVQEGRLGRLRIVQIQYAQDWLSRALEKTDNRQAGWRTDPTRSGAGGCLGDIGTHGFHLAHFVTGLRAEALLADLSAFGEGRVLDDNVHMLLRYPDGVRGMLWATQVAPGKGNGVRIGVYGTEGGVEWFQEQPNQLRWTPTGEAARILERGGADDGTGRGYTTRTAPYHPEGYLEAFAQLYEDAAELIAAREENRAPDPIAALLPGIEAGIDGMEFVAGALASHQAEAWIAREHWAIRD</sequence>
<proteinExistence type="predicted"/>
<dbReference type="Gene3D" id="3.30.360.10">
    <property type="entry name" value="Dihydrodipicolinate Reductase, domain 2"/>
    <property type="match status" value="1"/>
</dbReference>
<feature type="domain" description="Gfo/Idh/MocA-like oxidoreductase N-terminal" evidence="1">
    <location>
        <begin position="11"/>
        <end position="139"/>
    </location>
</feature>
<evidence type="ECO:0000259" key="2">
    <source>
        <dbReference type="Pfam" id="PF22725"/>
    </source>
</evidence>
<dbReference type="Pfam" id="PF01408">
    <property type="entry name" value="GFO_IDH_MocA"/>
    <property type="match status" value="1"/>
</dbReference>
<dbReference type="InterPro" id="IPR055170">
    <property type="entry name" value="GFO_IDH_MocA-like_dom"/>
</dbReference>
<gene>
    <name evidence="3" type="ORF">NFI88_16405</name>
</gene>
<dbReference type="EMBL" id="JAMZEJ010000011">
    <property type="protein sequence ID" value="MCQ8242416.1"/>
    <property type="molecule type" value="Genomic_DNA"/>
</dbReference>
<evidence type="ECO:0000259" key="1">
    <source>
        <dbReference type="Pfam" id="PF01408"/>
    </source>
</evidence>
<organism evidence="3 4">
    <name type="scientific">Rhizosaccharibacter radicis</name>
    <dbReference type="NCBI Taxonomy" id="2782605"/>
    <lineage>
        <taxon>Bacteria</taxon>
        <taxon>Pseudomonadati</taxon>
        <taxon>Pseudomonadota</taxon>
        <taxon>Alphaproteobacteria</taxon>
        <taxon>Acetobacterales</taxon>
        <taxon>Acetobacteraceae</taxon>
        <taxon>Rhizosaccharibacter</taxon>
    </lineage>
</organism>
<dbReference type="InterPro" id="IPR051317">
    <property type="entry name" value="Gfo/Idh/MocA_oxidoreduct"/>
</dbReference>
<evidence type="ECO:0000313" key="3">
    <source>
        <dbReference type="EMBL" id="MCQ8242416.1"/>
    </source>
</evidence>